<geneLocation type="plasmid" evidence="3">
    <name>pne1a</name>
</geneLocation>
<evidence type="ECO:0000313" key="2">
    <source>
        <dbReference type="EMBL" id="QGY31654.1"/>
    </source>
</evidence>
<dbReference type="SUPFAM" id="SSF142823">
    <property type="entry name" value="ComB-like"/>
    <property type="match status" value="1"/>
</dbReference>
<organism evidence="2 3">
    <name type="scientific">Pantoea cypripedii</name>
    <name type="common">Pectobacterium cypripedii</name>
    <name type="synonym">Erwinia cypripedii</name>
    <dbReference type="NCBI Taxonomy" id="55209"/>
    <lineage>
        <taxon>Bacteria</taxon>
        <taxon>Pseudomonadati</taxon>
        <taxon>Pseudomonadota</taxon>
        <taxon>Gammaproteobacteria</taxon>
        <taxon>Enterobacterales</taxon>
        <taxon>Erwiniaceae</taxon>
        <taxon>Pantoea</taxon>
    </lineage>
</organism>
<reference evidence="2 3" key="1">
    <citation type="submission" date="2017-11" db="EMBL/GenBank/DDBJ databases">
        <title>Genome sequence of Pantoea cypripedii NE1.</title>
        <authorList>
            <person name="Nascimento F.X."/>
        </authorList>
    </citation>
    <scope>NUCLEOTIDE SEQUENCE [LARGE SCALE GENOMIC DNA]</scope>
    <source>
        <strain evidence="2 3">NE1</strain>
        <plasmid evidence="3">pne1a</plasmid>
    </source>
</reference>
<gene>
    <name evidence="2" type="ORF">CUN67_21975</name>
</gene>
<keyword evidence="2" id="KW-0614">Plasmid</keyword>
<dbReference type="GO" id="GO:0000287">
    <property type="term" value="F:magnesium ion binding"/>
    <property type="evidence" value="ECO:0007669"/>
    <property type="project" value="InterPro"/>
</dbReference>
<protein>
    <recommendedName>
        <fullName evidence="1">Probable 2-phosphosulfolactate phosphatase</fullName>
    </recommendedName>
</protein>
<dbReference type="Proteomes" id="UP000502005">
    <property type="component" value="Plasmid pNE1A"/>
</dbReference>
<dbReference type="RefSeq" id="WP_208717551.1">
    <property type="nucleotide sequence ID" value="NZ_CP024769.1"/>
</dbReference>
<dbReference type="AlphaFoldDB" id="A0A6B9G2H5"/>
<dbReference type="Pfam" id="PF04029">
    <property type="entry name" value="2-ph_phosp"/>
    <property type="match status" value="1"/>
</dbReference>
<evidence type="ECO:0000256" key="1">
    <source>
        <dbReference type="ARBA" id="ARBA00021948"/>
    </source>
</evidence>
<name>A0A6B9G2H5_PANCY</name>
<proteinExistence type="predicted"/>
<accession>A0A6B9G2H5</accession>
<dbReference type="InterPro" id="IPR005238">
    <property type="entry name" value="ComB-like"/>
</dbReference>
<dbReference type="EMBL" id="CP024769">
    <property type="protein sequence ID" value="QGY31654.1"/>
    <property type="molecule type" value="Genomic_DNA"/>
</dbReference>
<sequence length="247" mass="26248">MPAHYYSQHPFSVRLEWGLAAAQHLAQDADCVIVVDVMSFSTCVSVANDQGALIAPWPWKDASAQTYAAEIDAQAASIDRRFSAATFTLSPTSLLNIPAGTKLVLPSPNGSTIAFKAREHGGAVFSAGLRNRQATATACGHFQRILVIPCGERWPDGTLRPAIEDYVAAGGIIQALGTRLRSPEAEMAVAAFAAAQQQNFVALNQCGSAVELRERGFASDVELCLRVDVSSNACQLAGNFFVPCHVA</sequence>
<dbReference type="Gene3D" id="3.90.1560.10">
    <property type="entry name" value="ComB-like"/>
    <property type="match status" value="1"/>
</dbReference>
<dbReference type="GO" id="GO:0050532">
    <property type="term" value="F:2-phosphosulfolactate phosphatase activity"/>
    <property type="evidence" value="ECO:0007669"/>
    <property type="project" value="InterPro"/>
</dbReference>
<dbReference type="InterPro" id="IPR036702">
    <property type="entry name" value="ComB-like_sf"/>
</dbReference>
<evidence type="ECO:0000313" key="3">
    <source>
        <dbReference type="Proteomes" id="UP000502005"/>
    </source>
</evidence>